<gene>
    <name evidence="5" type="ORF">SAMN05660330_02722</name>
</gene>
<dbReference type="Proteomes" id="UP000199073">
    <property type="component" value="Unassembled WGS sequence"/>
</dbReference>
<keyword evidence="1" id="KW-0285">Flavoprotein</keyword>
<dbReference type="EMBL" id="FNJI01000019">
    <property type="protein sequence ID" value="SDP42164.1"/>
    <property type="molecule type" value="Genomic_DNA"/>
</dbReference>
<feature type="domain" description="FAD-binding PCMH-type" evidence="4">
    <location>
        <begin position="1"/>
        <end position="176"/>
    </location>
</feature>
<dbReference type="AlphaFoldDB" id="A0A1H0SK94"/>
<dbReference type="Gene3D" id="3.30.390.50">
    <property type="entry name" value="CO dehydrogenase flavoprotein, C-terminal domain"/>
    <property type="match status" value="1"/>
</dbReference>
<evidence type="ECO:0000256" key="1">
    <source>
        <dbReference type="ARBA" id="ARBA00022630"/>
    </source>
</evidence>
<dbReference type="SUPFAM" id="SSF56176">
    <property type="entry name" value="FAD-binding/transporter-associated domain-like"/>
    <property type="match status" value="1"/>
</dbReference>
<dbReference type="PROSITE" id="PS51387">
    <property type="entry name" value="FAD_PCMH"/>
    <property type="match status" value="1"/>
</dbReference>
<dbReference type="RefSeq" id="WP_092223729.1">
    <property type="nucleotide sequence ID" value="NZ_FNJI01000019.1"/>
</dbReference>
<evidence type="ECO:0000313" key="5">
    <source>
        <dbReference type="EMBL" id="SDP42164.1"/>
    </source>
</evidence>
<protein>
    <submittedName>
        <fullName evidence="5">Carbon-monoxide dehydrogenase medium subunit</fullName>
    </submittedName>
</protein>
<name>A0A1H0SK94_9BACT</name>
<dbReference type="InterPro" id="IPR016166">
    <property type="entry name" value="FAD-bd_PCMH"/>
</dbReference>
<keyword evidence="3" id="KW-0560">Oxidoreductase</keyword>
<keyword evidence="6" id="KW-1185">Reference proteome</keyword>
<proteinExistence type="predicted"/>
<dbReference type="SMART" id="SM01092">
    <property type="entry name" value="CO_deh_flav_C"/>
    <property type="match status" value="1"/>
</dbReference>
<evidence type="ECO:0000313" key="6">
    <source>
        <dbReference type="Proteomes" id="UP000199073"/>
    </source>
</evidence>
<dbReference type="Pfam" id="PF03450">
    <property type="entry name" value="CO_deh_flav_C"/>
    <property type="match status" value="1"/>
</dbReference>
<dbReference type="GO" id="GO:0071949">
    <property type="term" value="F:FAD binding"/>
    <property type="evidence" value="ECO:0007669"/>
    <property type="project" value="InterPro"/>
</dbReference>
<dbReference type="Gene3D" id="3.30.43.10">
    <property type="entry name" value="Uridine Diphospho-n-acetylenolpyruvylglucosamine Reductase, domain 2"/>
    <property type="match status" value="1"/>
</dbReference>
<dbReference type="GO" id="GO:0016491">
    <property type="term" value="F:oxidoreductase activity"/>
    <property type="evidence" value="ECO:0007669"/>
    <property type="project" value="UniProtKB-KW"/>
</dbReference>
<dbReference type="InterPro" id="IPR016167">
    <property type="entry name" value="FAD-bd_PCMH_sub1"/>
</dbReference>
<dbReference type="InterPro" id="IPR016169">
    <property type="entry name" value="FAD-bd_PCMH_sub2"/>
</dbReference>
<dbReference type="InterPro" id="IPR005107">
    <property type="entry name" value="CO_DH_flav_C"/>
</dbReference>
<evidence type="ECO:0000256" key="3">
    <source>
        <dbReference type="ARBA" id="ARBA00023002"/>
    </source>
</evidence>
<dbReference type="Gene3D" id="3.30.465.10">
    <property type="match status" value="1"/>
</dbReference>
<dbReference type="InterPro" id="IPR036318">
    <property type="entry name" value="FAD-bd_PCMH-like_sf"/>
</dbReference>
<dbReference type="InterPro" id="IPR051312">
    <property type="entry name" value="Diverse_Substr_Oxidored"/>
</dbReference>
<dbReference type="InterPro" id="IPR002346">
    <property type="entry name" value="Mopterin_DH_FAD-bd"/>
</dbReference>
<dbReference type="STRING" id="91360.SAMN05660330_02722"/>
<evidence type="ECO:0000259" key="4">
    <source>
        <dbReference type="PROSITE" id="PS51387"/>
    </source>
</evidence>
<accession>A0A1H0SK94</accession>
<reference evidence="5 6" key="1">
    <citation type="submission" date="2016-10" db="EMBL/GenBank/DDBJ databases">
        <authorList>
            <person name="de Groot N.N."/>
        </authorList>
    </citation>
    <scope>NUCLEOTIDE SEQUENCE [LARGE SCALE GENOMIC DNA]</scope>
    <source>
        <strain evidence="5 6">DSM 12130</strain>
    </source>
</reference>
<dbReference type="PANTHER" id="PTHR42659:SF2">
    <property type="entry name" value="XANTHINE DEHYDROGENASE SUBUNIT C-RELATED"/>
    <property type="match status" value="1"/>
</dbReference>
<evidence type="ECO:0000256" key="2">
    <source>
        <dbReference type="ARBA" id="ARBA00022827"/>
    </source>
</evidence>
<dbReference type="OrthoDB" id="9783813at2"/>
<dbReference type="PANTHER" id="PTHR42659">
    <property type="entry name" value="XANTHINE DEHYDROGENASE SUBUNIT C-RELATED"/>
    <property type="match status" value="1"/>
</dbReference>
<organism evidence="5 6">
    <name type="scientific">Desulforhopalus singaporensis</name>
    <dbReference type="NCBI Taxonomy" id="91360"/>
    <lineage>
        <taxon>Bacteria</taxon>
        <taxon>Pseudomonadati</taxon>
        <taxon>Thermodesulfobacteriota</taxon>
        <taxon>Desulfobulbia</taxon>
        <taxon>Desulfobulbales</taxon>
        <taxon>Desulfocapsaceae</taxon>
        <taxon>Desulforhopalus</taxon>
    </lineage>
</organism>
<dbReference type="InterPro" id="IPR036683">
    <property type="entry name" value="CO_DH_flav_C_dom_sf"/>
</dbReference>
<dbReference type="SUPFAM" id="SSF55447">
    <property type="entry name" value="CO dehydrogenase flavoprotein C-terminal domain-like"/>
    <property type="match status" value="1"/>
</dbReference>
<keyword evidence="2" id="KW-0274">FAD</keyword>
<sequence>MSEVKYFNPRSYSELTTLFSQLPKGFQTVAGTTDFIPAARRGVKYPVALLDISKVTELREIKEENNRISIGAAVTMAELVSNELIINQCPVLASGAKSVGSPLTRSRATIGGNIANASPSADTAPVLLTLNADVHLLATDGTTRQIPLAGFFLDYKKTARKENEIITGFSFPPPGPAAWTRFAKVGQRNGAAISVANMSMILKKDGDRCDDIAVAFGAVGPVPLRAASVETAARGTIFSDQFITACATAVQQDISPISDIRGSADYRRHVAANILARALTDAFAQGGVK</sequence>
<dbReference type="Pfam" id="PF00941">
    <property type="entry name" value="FAD_binding_5"/>
    <property type="match status" value="1"/>
</dbReference>